<sequence>MTNNYIVSVPKLKGRENYTEWVFAAENFLVLEGTFDHVKVTKPDEAAVDAKTKAKLILTIDPSLYVHVKDSKTTKELWEKLKNMFDDSGFTRRISLLRTLISIRLENCTSMTSYVTQIIETSQKLSGSGFNINDEWVGSLLLAGLSEKYSPMIMAIEHSGIAITADAIKTKLMDLEEDGGDVSGAFASFRRHNKIGSTAGIRDKGYNMSNSNVSKTKSKIIKCYKCKQTGHYRNQCNSFDKDSEKKKFCERKQTNAFSAVFLNGSFSKNDWYIDSGASAHLTANEHWLKNITVEHPIKEIVVANKEKVPVKCSGDVSITTLTDNCEYDVIVEGVLCVPSLTTNLISVSQLIAKGNKVQFTNSGCDIYNRSGELVGTALLLNGVYKLRMPESLMAVAMDSNYIWHRRLGHVNSNYLNKMQNAVEGLTLDGKADISKSVCTVCCEGKQSRLPFPRNGNKSKELLHIIHTDVCGPFNNASIGGSKYFILFVDDYSRMTYIYFIKSKSEALSCFKRYKALVENQLNKKIKILRSDNGKEFCNKEFNDYLRNAGIIHQRSNPYTPEQNGLAERFNRTVVEKARCLLFDADLSEKFWAEATNTAVYLQNRTVASSLNGKTPYEMWTGRKPNLQHIRIFGSPVMAHIPKEKRTKFDRKAKKHILVGFSDDIKGYRIYDPVKKQVITSRDVVILEKTEKEKTATVSIESTNSVGESMEESIVKLELLDKSNSSESEYVDCKEDQNLKEETRHVQEEQQTVNKREARITRKPERYGYANACTTSIGDDGMTYAEAISGPENQQWLQAMADELQSFKDNQVWEVVDTPDNVSVVQCKWVLKKKHDCDNNVTYRARLVAKGFTQKPGVDYQETFSPVIRHSTLRLLFALSVQYGMDITHLDVATAFLNSQLKENIFMHIPEGLTVKGTNKVLKLKKAVYGLKQSSLAWYEKVEETLCNLGYCKSKLEPCVFIKNHNNNMKTIVGIYVDDFIIFSNNKSESDSLIKSLSEKFKIKNLGQVKHYLGMRININKSKDVITVDQEHYIEELINKFDMSDCNTADTPIECKLNIKKSDICEDGLPYQKLIGSLMYLAVLTRPDIAFSVSYLSQFNNCYSYTHWNYAKRILKYLYKTKKYCLKYCKEKAELEGYVDADWASDTTDRRSYTGYCFIKSGSAISWESKKQRTVALSSCEAEYMAMSEACREAIYLRNLEIELKGFCNRIVLYSDSQSALKLANNHQSHKRSKHIDVRYNFIRDVINNDIIETKYLPTASMPADLLTKGLPSIKHYGFMKAIGMVKN</sequence>
<keyword evidence="6" id="KW-0547">Nucleotide-binding</keyword>
<evidence type="ECO:0000256" key="13">
    <source>
        <dbReference type="ARBA" id="ARBA00022918"/>
    </source>
</evidence>
<dbReference type="Pfam" id="PF00098">
    <property type="entry name" value="zf-CCHC"/>
    <property type="match status" value="1"/>
</dbReference>
<evidence type="ECO:0000256" key="15">
    <source>
        <dbReference type="ARBA" id="ARBA00023113"/>
    </source>
</evidence>
<dbReference type="Pfam" id="PF07727">
    <property type="entry name" value="RVT_2"/>
    <property type="match status" value="1"/>
</dbReference>
<keyword evidence="18" id="KW-0863">Zinc-finger</keyword>
<evidence type="ECO:0000256" key="8">
    <source>
        <dbReference type="ARBA" id="ARBA00022759"/>
    </source>
</evidence>
<dbReference type="GO" id="GO:0004190">
    <property type="term" value="F:aspartic-type endopeptidase activity"/>
    <property type="evidence" value="ECO:0007669"/>
    <property type="project" value="UniProtKB-KW"/>
</dbReference>
<keyword evidence="8" id="KW-0255">Endonuclease</keyword>
<dbReference type="InterPro" id="IPR001878">
    <property type="entry name" value="Znf_CCHC"/>
</dbReference>
<keyword evidence="4" id="KW-0540">Nuclease</keyword>
<dbReference type="Pfam" id="PF22936">
    <property type="entry name" value="Pol_BBD"/>
    <property type="match status" value="1"/>
</dbReference>
<dbReference type="GO" id="GO:0003887">
    <property type="term" value="F:DNA-directed DNA polymerase activity"/>
    <property type="evidence" value="ECO:0007669"/>
    <property type="project" value="UniProtKB-KW"/>
</dbReference>
<dbReference type="InterPro" id="IPR001584">
    <property type="entry name" value="Integrase_cat-core"/>
</dbReference>
<keyword evidence="12" id="KW-0229">DNA integration</keyword>
<keyword evidence="16" id="KW-0233">DNA recombination</keyword>
<evidence type="ECO:0000313" key="22">
    <source>
        <dbReference type="Proteomes" id="UP001153954"/>
    </source>
</evidence>
<dbReference type="GO" id="GO:0042575">
    <property type="term" value="C:DNA polymerase complex"/>
    <property type="evidence" value="ECO:0007669"/>
    <property type="project" value="UniProtKB-ARBA"/>
</dbReference>
<keyword evidence="17" id="KW-0511">Multifunctional enzyme</keyword>
<dbReference type="GO" id="GO:0004519">
    <property type="term" value="F:endonuclease activity"/>
    <property type="evidence" value="ECO:0007669"/>
    <property type="project" value="UniProtKB-KW"/>
</dbReference>
<evidence type="ECO:0000256" key="11">
    <source>
        <dbReference type="ARBA" id="ARBA00022842"/>
    </source>
</evidence>
<organism evidence="21 22">
    <name type="scientific">Euphydryas editha</name>
    <name type="common">Edith's checkerspot</name>
    <dbReference type="NCBI Taxonomy" id="104508"/>
    <lineage>
        <taxon>Eukaryota</taxon>
        <taxon>Metazoa</taxon>
        <taxon>Ecdysozoa</taxon>
        <taxon>Arthropoda</taxon>
        <taxon>Hexapoda</taxon>
        <taxon>Insecta</taxon>
        <taxon>Pterygota</taxon>
        <taxon>Neoptera</taxon>
        <taxon>Endopterygota</taxon>
        <taxon>Lepidoptera</taxon>
        <taxon>Glossata</taxon>
        <taxon>Ditrysia</taxon>
        <taxon>Papilionoidea</taxon>
        <taxon>Nymphalidae</taxon>
        <taxon>Nymphalinae</taxon>
        <taxon>Euphydryas</taxon>
    </lineage>
</organism>
<dbReference type="Pfam" id="PF00665">
    <property type="entry name" value="rve"/>
    <property type="match status" value="1"/>
</dbReference>
<accession>A0AAU9TDF1</accession>
<dbReference type="GO" id="GO:0015074">
    <property type="term" value="P:DNA integration"/>
    <property type="evidence" value="ECO:0007669"/>
    <property type="project" value="UniProtKB-KW"/>
</dbReference>
<dbReference type="GO" id="GO:0003676">
    <property type="term" value="F:nucleic acid binding"/>
    <property type="evidence" value="ECO:0007669"/>
    <property type="project" value="InterPro"/>
</dbReference>
<dbReference type="PROSITE" id="PS50158">
    <property type="entry name" value="ZF_CCHC"/>
    <property type="match status" value="1"/>
</dbReference>
<evidence type="ECO:0008006" key="23">
    <source>
        <dbReference type="Google" id="ProtNLM"/>
    </source>
</evidence>
<dbReference type="InterPro" id="IPR054722">
    <property type="entry name" value="PolX-like_BBD"/>
</dbReference>
<evidence type="ECO:0000256" key="18">
    <source>
        <dbReference type="PROSITE-ProRule" id="PRU00047"/>
    </source>
</evidence>
<name>A0AAU9TDF1_EUPED</name>
<evidence type="ECO:0000256" key="3">
    <source>
        <dbReference type="ARBA" id="ARBA00022670"/>
    </source>
</evidence>
<keyword evidence="14" id="KW-0548">Nucleotidyltransferase</keyword>
<dbReference type="SMART" id="SM00343">
    <property type="entry name" value="ZnF_C2HC"/>
    <property type="match status" value="1"/>
</dbReference>
<dbReference type="GO" id="GO:0003964">
    <property type="term" value="F:RNA-directed DNA polymerase activity"/>
    <property type="evidence" value="ECO:0007669"/>
    <property type="project" value="UniProtKB-KW"/>
</dbReference>
<dbReference type="EMBL" id="CAKOGL010000003">
    <property type="protein sequence ID" value="CAH2085003.1"/>
    <property type="molecule type" value="Genomic_DNA"/>
</dbReference>
<evidence type="ECO:0000256" key="14">
    <source>
        <dbReference type="ARBA" id="ARBA00022932"/>
    </source>
</evidence>
<evidence type="ECO:0000259" key="20">
    <source>
        <dbReference type="PROSITE" id="PS50994"/>
    </source>
</evidence>
<dbReference type="SUPFAM" id="SSF53098">
    <property type="entry name" value="Ribonuclease H-like"/>
    <property type="match status" value="1"/>
</dbReference>
<dbReference type="Pfam" id="PF25597">
    <property type="entry name" value="SH3_retrovirus"/>
    <property type="match status" value="1"/>
</dbReference>
<reference evidence="21" key="1">
    <citation type="submission" date="2022-03" db="EMBL/GenBank/DDBJ databases">
        <authorList>
            <person name="Tunstrom K."/>
        </authorList>
    </citation>
    <scope>NUCLEOTIDE SEQUENCE</scope>
</reference>
<dbReference type="GO" id="GO:0006508">
    <property type="term" value="P:proteolysis"/>
    <property type="evidence" value="ECO:0007669"/>
    <property type="project" value="UniProtKB-KW"/>
</dbReference>
<evidence type="ECO:0000256" key="2">
    <source>
        <dbReference type="ARBA" id="ARBA00022612"/>
    </source>
</evidence>
<dbReference type="InterPro" id="IPR012337">
    <property type="entry name" value="RNaseH-like_sf"/>
</dbReference>
<comment type="function">
    <text evidence="1">The aspartyl protease (PR) mediates the proteolytic cleavages of the Gag and Gag-Pol polyproteins after assembly of the VLP.</text>
</comment>
<dbReference type="PROSITE" id="PS50994">
    <property type="entry name" value="INTEGRASE"/>
    <property type="match status" value="1"/>
</dbReference>
<gene>
    <name evidence="21" type="ORF">EEDITHA_LOCUS1522</name>
</gene>
<dbReference type="Pfam" id="PF13976">
    <property type="entry name" value="gag_pre-integrs"/>
    <property type="match status" value="1"/>
</dbReference>
<keyword evidence="5" id="KW-0479">Metal-binding</keyword>
<evidence type="ECO:0000259" key="19">
    <source>
        <dbReference type="PROSITE" id="PS50158"/>
    </source>
</evidence>
<feature type="domain" description="Integrase catalytic" evidence="20">
    <location>
        <begin position="448"/>
        <end position="623"/>
    </location>
</feature>
<keyword evidence="10" id="KW-0067">ATP-binding</keyword>
<dbReference type="InterPro" id="IPR013103">
    <property type="entry name" value="RVT_2"/>
</dbReference>
<comment type="caution">
    <text evidence="21">The sequence shown here is derived from an EMBL/GenBank/DDBJ whole genome shotgun (WGS) entry which is preliminary data.</text>
</comment>
<dbReference type="Gene3D" id="3.30.420.10">
    <property type="entry name" value="Ribonuclease H-like superfamily/Ribonuclease H"/>
    <property type="match status" value="1"/>
</dbReference>
<keyword evidence="15" id="KW-0917">Virion maturation</keyword>
<keyword evidence="2" id="KW-1188">Viral release from host cell</keyword>
<dbReference type="GO" id="GO:0006310">
    <property type="term" value="P:DNA recombination"/>
    <property type="evidence" value="ECO:0007669"/>
    <property type="project" value="UniProtKB-KW"/>
</dbReference>
<dbReference type="InterPro" id="IPR036397">
    <property type="entry name" value="RNaseH_sf"/>
</dbReference>
<dbReference type="CDD" id="cd09272">
    <property type="entry name" value="RNase_HI_RT_Ty1"/>
    <property type="match status" value="1"/>
</dbReference>
<dbReference type="GO" id="GO:0008270">
    <property type="term" value="F:zinc ion binding"/>
    <property type="evidence" value="ECO:0007669"/>
    <property type="project" value="UniProtKB-KW"/>
</dbReference>
<keyword evidence="7" id="KW-0064">Aspartyl protease</keyword>
<evidence type="ECO:0000256" key="12">
    <source>
        <dbReference type="ARBA" id="ARBA00022908"/>
    </source>
</evidence>
<evidence type="ECO:0000256" key="7">
    <source>
        <dbReference type="ARBA" id="ARBA00022750"/>
    </source>
</evidence>
<dbReference type="InterPro" id="IPR043502">
    <property type="entry name" value="DNA/RNA_pol_sf"/>
</dbReference>
<evidence type="ECO:0000256" key="4">
    <source>
        <dbReference type="ARBA" id="ARBA00022722"/>
    </source>
</evidence>
<feature type="domain" description="CCHC-type" evidence="19">
    <location>
        <begin position="222"/>
        <end position="236"/>
    </location>
</feature>
<protein>
    <recommendedName>
        <fullName evidence="23">Retrovirus-related Pol polyprotein from transposon TNT 1-94</fullName>
    </recommendedName>
</protein>
<dbReference type="InterPro" id="IPR039537">
    <property type="entry name" value="Retrotran_Ty1/copia-like"/>
</dbReference>
<evidence type="ECO:0000313" key="21">
    <source>
        <dbReference type="EMBL" id="CAH2085003.1"/>
    </source>
</evidence>
<keyword evidence="22" id="KW-1185">Reference proteome</keyword>
<dbReference type="Pfam" id="PF14223">
    <property type="entry name" value="Retrotran_gag_2"/>
    <property type="match status" value="1"/>
</dbReference>
<keyword evidence="14" id="KW-0239">DNA-directed DNA polymerase</keyword>
<dbReference type="InterPro" id="IPR025724">
    <property type="entry name" value="GAG-pre-integrase_dom"/>
</dbReference>
<dbReference type="PANTHER" id="PTHR42648">
    <property type="entry name" value="TRANSPOSASE, PUTATIVE-RELATED"/>
    <property type="match status" value="1"/>
</dbReference>
<dbReference type="SUPFAM" id="SSF56672">
    <property type="entry name" value="DNA/RNA polymerases"/>
    <property type="match status" value="1"/>
</dbReference>
<evidence type="ECO:0000256" key="17">
    <source>
        <dbReference type="ARBA" id="ARBA00023268"/>
    </source>
</evidence>
<evidence type="ECO:0000256" key="1">
    <source>
        <dbReference type="ARBA" id="ARBA00002180"/>
    </source>
</evidence>
<evidence type="ECO:0000256" key="16">
    <source>
        <dbReference type="ARBA" id="ARBA00023172"/>
    </source>
</evidence>
<evidence type="ECO:0000256" key="9">
    <source>
        <dbReference type="ARBA" id="ARBA00022801"/>
    </source>
</evidence>
<evidence type="ECO:0000256" key="10">
    <source>
        <dbReference type="ARBA" id="ARBA00022840"/>
    </source>
</evidence>
<keyword evidence="11" id="KW-0460">Magnesium</keyword>
<keyword evidence="14" id="KW-0808">Transferase</keyword>
<keyword evidence="9" id="KW-0378">Hydrolase</keyword>
<dbReference type="PANTHER" id="PTHR42648:SF11">
    <property type="entry name" value="TRANSPOSON TY4-P GAG-POL POLYPROTEIN"/>
    <property type="match status" value="1"/>
</dbReference>
<dbReference type="Proteomes" id="UP001153954">
    <property type="component" value="Unassembled WGS sequence"/>
</dbReference>
<keyword evidence="18" id="KW-0862">Zinc</keyword>
<keyword evidence="3" id="KW-0645">Protease</keyword>
<dbReference type="InterPro" id="IPR057670">
    <property type="entry name" value="SH3_retrovirus"/>
</dbReference>
<evidence type="ECO:0000256" key="5">
    <source>
        <dbReference type="ARBA" id="ARBA00022723"/>
    </source>
</evidence>
<evidence type="ECO:0000256" key="6">
    <source>
        <dbReference type="ARBA" id="ARBA00022741"/>
    </source>
</evidence>
<proteinExistence type="predicted"/>
<dbReference type="GO" id="GO:0005524">
    <property type="term" value="F:ATP binding"/>
    <property type="evidence" value="ECO:0007669"/>
    <property type="project" value="UniProtKB-KW"/>
</dbReference>
<keyword evidence="13" id="KW-0695">RNA-directed DNA polymerase</keyword>